<sequence>MSFTLFHTRKDGTVKPIKMSIFDAFRGVPDPKPRKPKPCSCCGKIHPPKHAPEVTPETTAEAAPDATAETKADPAQEGTDAKAPKGEKKDDNDKDKDKEADDQIMLRMKAENAAAQWKDILAATSYTDEGELKGRWRQIKNQLADFKKEMAGKEDGKKEEEEKAEEKDKDKDGNTSNEEKAKLAEREAKAEKNRQEGLKRQQAAKEKKEAADQAEKNKDDAPQPKTRGETGELKMWAESYDKKKWRLMASKHYDRTGQRISPEQARKMAEAK</sequence>
<evidence type="ECO:0000313" key="3">
    <source>
        <dbReference type="Proteomes" id="UP000019478"/>
    </source>
</evidence>
<name>W9XAL8_9EURO</name>
<proteinExistence type="predicted"/>
<feature type="region of interest" description="Disordered" evidence="1">
    <location>
        <begin position="147"/>
        <end position="234"/>
    </location>
</feature>
<keyword evidence="3" id="KW-1185">Reference proteome</keyword>
<dbReference type="GeneID" id="19173827"/>
<feature type="region of interest" description="Disordered" evidence="1">
    <location>
        <begin position="251"/>
        <end position="272"/>
    </location>
</feature>
<dbReference type="Proteomes" id="UP000019478">
    <property type="component" value="Unassembled WGS sequence"/>
</dbReference>
<dbReference type="HOGENOM" id="CLU_097232_0_0_1"/>
<evidence type="ECO:0000313" key="2">
    <source>
        <dbReference type="EMBL" id="EXJ77517.1"/>
    </source>
</evidence>
<reference evidence="2 3" key="1">
    <citation type="submission" date="2013-03" db="EMBL/GenBank/DDBJ databases">
        <title>The Genome Sequence of Capronia epimyces CBS 606.96.</title>
        <authorList>
            <consortium name="The Broad Institute Genomics Platform"/>
            <person name="Cuomo C."/>
            <person name="de Hoog S."/>
            <person name="Gorbushina A."/>
            <person name="Walker B."/>
            <person name="Young S.K."/>
            <person name="Zeng Q."/>
            <person name="Gargeya S."/>
            <person name="Fitzgerald M."/>
            <person name="Haas B."/>
            <person name="Abouelleil A."/>
            <person name="Allen A.W."/>
            <person name="Alvarado L."/>
            <person name="Arachchi H.M."/>
            <person name="Berlin A.M."/>
            <person name="Chapman S.B."/>
            <person name="Gainer-Dewar J."/>
            <person name="Goldberg J."/>
            <person name="Griggs A."/>
            <person name="Gujja S."/>
            <person name="Hansen M."/>
            <person name="Howarth C."/>
            <person name="Imamovic A."/>
            <person name="Ireland A."/>
            <person name="Larimer J."/>
            <person name="McCowan C."/>
            <person name="Murphy C."/>
            <person name="Pearson M."/>
            <person name="Poon T.W."/>
            <person name="Priest M."/>
            <person name="Roberts A."/>
            <person name="Saif S."/>
            <person name="Shea T."/>
            <person name="Sisk P."/>
            <person name="Sykes S."/>
            <person name="Wortman J."/>
            <person name="Nusbaum C."/>
            <person name="Birren B."/>
        </authorList>
    </citation>
    <scope>NUCLEOTIDE SEQUENCE [LARGE SCALE GENOMIC DNA]</scope>
    <source>
        <strain evidence="2 3">CBS 606.96</strain>
    </source>
</reference>
<feature type="compositionally biased region" description="Low complexity" evidence="1">
    <location>
        <begin position="53"/>
        <end position="67"/>
    </location>
</feature>
<dbReference type="OrthoDB" id="5427780at2759"/>
<organism evidence="2 3">
    <name type="scientific">Capronia epimyces CBS 606.96</name>
    <dbReference type="NCBI Taxonomy" id="1182542"/>
    <lineage>
        <taxon>Eukaryota</taxon>
        <taxon>Fungi</taxon>
        <taxon>Dikarya</taxon>
        <taxon>Ascomycota</taxon>
        <taxon>Pezizomycotina</taxon>
        <taxon>Eurotiomycetes</taxon>
        <taxon>Chaetothyriomycetidae</taxon>
        <taxon>Chaetothyriales</taxon>
        <taxon>Herpotrichiellaceae</taxon>
        <taxon>Capronia</taxon>
    </lineage>
</organism>
<accession>W9XAL8</accession>
<dbReference type="EMBL" id="AMGY01000010">
    <property type="protein sequence ID" value="EXJ77517.1"/>
    <property type="molecule type" value="Genomic_DNA"/>
</dbReference>
<feature type="region of interest" description="Disordered" evidence="1">
    <location>
        <begin position="25"/>
        <end position="107"/>
    </location>
</feature>
<protein>
    <submittedName>
        <fullName evidence="2">Uncharacterized protein</fullName>
    </submittedName>
</protein>
<dbReference type="RefSeq" id="XP_007738027.1">
    <property type="nucleotide sequence ID" value="XM_007739837.1"/>
</dbReference>
<dbReference type="AlphaFoldDB" id="W9XAL8"/>
<gene>
    <name evidence="2" type="ORF">A1O3_09744</name>
</gene>
<feature type="compositionally biased region" description="Basic and acidic residues" evidence="1">
    <location>
        <begin position="68"/>
        <end position="101"/>
    </location>
</feature>
<evidence type="ECO:0000256" key="1">
    <source>
        <dbReference type="SAM" id="MobiDB-lite"/>
    </source>
</evidence>
<dbReference type="STRING" id="1182542.W9XAL8"/>
<feature type="compositionally biased region" description="Basic and acidic residues" evidence="1">
    <location>
        <begin position="147"/>
        <end position="232"/>
    </location>
</feature>
<comment type="caution">
    <text evidence="2">The sequence shown here is derived from an EMBL/GenBank/DDBJ whole genome shotgun (WGS) entry which is preliminary data.</text>
</comment>